<dbReference type="Gene3D" id="3.10.50.40">
    <property type="match status" value="1"/>
</dbReference>
<name>G2DFQ4_9GAMM</name>
<dbReference type="PATRIC" id="fig|1048808.3.peg.2477"/>
<reference evidence="8" key="1">
    <citation type="journal article" date="2011" name="ISME J.">
        <title>The endosymbionts of the deep-sea tubeworms Riftia pachyptila and Tevnia jerichonana share an identical physiology as revealed by proteogenomic analyses.</title>
        <authorList>
            <person name="Gardebrecht A."/>
            <person name="Markert S."/>
            <person name="Felbeck H."/>
            <person name="Thuermer A."/>
            <person name="Albrecht D."/>
            <person name="Wollherr A."/>
            <person name="Kabisch J."/>
            <person name="Lehmann R."/>
            <person name="Daniel R."/>
            <person name="Liesegang H."/>
            <person name="Hecker M."/>
            <person name="Sievert S.M."/>
            <person name="Schweder T."/>
        </authorList>
    </citation>
    <scope>NUCLEOTIDE SEQUENCE [LARGE SCALE GENOMIC DNA]</scope>
</reference>
<dbReference type="Pfam" id="PF00254">
    <property type="entry name" value="FKBP_C"/>
    <property type="match status" value="1"/>
</dbReference>
<evidence type="ECO:0000256" key="2">
    <source>
        <dbReference type="ARBA" id="ARBA00006577"/>
    </source>
</evidence>
<dbReference type="EMBL" id="AFOC01000076">
    <property type="protein sequence ID" value="EGV50540.1"/>
    <property type="molecule type" value="Genomic_DNA"/>
</dbReference>
<comment type="catalytic activity">
    <reaction evidence="1 5 6">
        <text>[protein]-peptidylproline (omega=180) = [protein]-peptidylproline (omega=0)</text>
        <dbReference type="Rhea" id="RHEA:16237"/>
        <dbReference type="Rhea" id="RHEA-COMP:10747"/>
        <dbReference type="Rhea" id="RHEA-COMP:10748"/>
        <dbReference type="ChEBI" id="CHEBI:83833"/>
        <dbReference type="ChEBI" id="CHEBI:83834"/>
        <dbReference type="EC" id="5.2.1.8"/>
    </reaction>
</comment>
<evidence type="ECO:0000256" key="4">
    <source>
        <dbReference type="ARBA" id="ARBA00023235"/>
    </source>
</evidence>
<evidence type="ECO:0000259" key="7">
    <source>
        <dbReference type="PROSITE" id="PS50059"/>
    </source>
</evidence>
<dbReference type="PANTHER" id="PTHR43811">
    <property type="entry name" value="FKBP-TYPE PEPTIDYL-PROLYL CIS-TRANS ISOMERASE FKPA"/>
    <property type="match status" value="1"/>
</dbReference>
<evidence type="ECO:0000256" key="1">
    <source>
        <dbReference type="ARBA" id="ARBA00000971"/>
    </source>
</evidence>
<evidence type="ECO:0000256" key="6">
    <source>
        <dbReference type="RuleBase" id="RU003915"/>
    </source>
</evidence>
<evidence type="ECO:0000256" key="3">
    <source>
        <dbReference type="ARBA" id="ARBA00023110"/>
    </source>
</evidence>
<evidence type="ECO:0000313" key="9">
    <source>
        <dbReference type="Proteomes" id="UP000004491"/>
    </source>
</evidence>
<sequence>MIDHQSPFATRQMENSMSDKITDSGLKYEDLQEGDGAAAENGQRVSVHYTGWLTDGSKFDSSLDRNQPFSFSLGRGMVIRGWDEGVAGMKVGGRRKLTIPPQLGYGAAGAGGVIPPNATLVFEVELLAVD</sequence>
<evidence type="ECO:0000256" key="5">
    <source>
        <dbReference type="PROSITE-ProRule" id="PRU00277"/>
    </source>
</evidence>
<comment type="similarity">
    <text evidence="2 6">Belongs to the FKBP-type PPIase family.</text>
</comment>
<keyword evidence="9" id="KW-1185">Reference proteome</keyword>
<keyword evidence="3 5" id="KW-0697">Rotamase</keyword>
<dbReference type="GO" id="GO:0003755">
    <property type="term" value="F:peptidyl-prolyl cis-trans isomerase activity"/>
    <property type="evidence" value="ECO:0007669"/>
    <property type="project" value="UniProtKB-UniRule"/>
</dbReference>
<feature type="domain" description="PPIase FKBP-type" evidence="7">
    <location>
        <begin position="42"/>
        <end position="130"/>
    </location>
</feature>
<dbReference type="InterPro" id="IPR046357">
    <property type="entry name" value="PPIase_dom_sf"/>
</dbReference>
<protein>
    <recommendedName>
        <fullName evidence="6">Peptidyl-prolyl cis-trans isomerase</fullName>
        <ecNumber evidence="6">5.2.1.8</ecNumber>
    </recommendedName>
</protein>
<keyword evidence="4 5" id="KW-0413">Isomerase</keyword>
<gene>
    <name evidence="8" type="primary">fbp</name>
    <name evidence="8" type="ORF">Rifp1Sym_cw00080</name>
</gene>
<organism evidence="8 9">
    <name type="scientific">endosymbiont of Riftia pachyptila</name>
    <name type="common">vent Ph05</name>
    <dbReference type="NCBI Taxonomy" id="1048808"/>
    <lineage>
        <taxon>Bacteria</taxon>
        <taxon>Pseudomonadati</taxon>
        <taxon>Pseudomonadota</taxon>
        <taxon>Gammaproteobacteria</taxon>
        <taxon>sulfur-oxidizing symbionts</taxon>
    </lineage>
</organism>
<dbReference type="FunFam" id="3.10.50.40:FF:000047">
    <property type="entry name" value="Peptidylprolyl isomerase"/>
    <property type="match status" value="1"/>
</dbReference>
<dbReference type="Proteomes" id="UP000004491">
    <property type="component" value="Unassembled WGS sequence"/>
</dbReference>
<dbReference type="InterPro" id="IPR001179">
    <property type="entry name" value="PPIase_FKBP_dom"/>
</dbReference>
<evidence type="ECO:0000313" key="8">
    <source>
        <dbReference type="EMBL" id="EGV50540.1"/>
    </source>
</evidence>
<proteinExistence type="inferred from homology"/>
<comment type="caution">
    <text evidence="8">The sequence shown here is derived from an EMBL/GenBank/DDBJ whole genome shotgun (WGS) entry which is preliminary data.</text>
</comment>
<dbReference type="PROSITE" id="PS50059">
    <property type="entry name" value="FKBP_PPIASE"/>
    <property type="match status" value="1"/>
</dbReference>
<dbReference type="EC" id="5.2.1.8" evidence="6"/>
<dbReference type="AlphaFoldDB" id="G2DFQ4"/>
<dbReference type="PANTHER" id="PTHR43811:SF19">
    <property type="entry name" value="39 KDA FK506-BINDING NUCLEAR PROTEIN"/>
    <property type="match status" value="1"/>
</dbReference>
<accession>G2DFQ4</accession>
<dbReference type="SUPFAM" id="SSF54534">
    <property type="entry name" value="FKBP-like"/>
    <property type="match status" value="1"/>
</dbReference>